<protein>
    <submittedName>
        <fullName evidence="2">Uncharacterized protein</fullName>
    </submittedName>
</protein>
<keyword evidence="3" id="KW-1185">Reference proteome</keyword>
<sequence length="84" mass="9432">MFQTHLSGWRIYLLVIVFVLLAQLSSSVPLLMNVLTRRNNANGPRDDESMLDWFSKRSIDYCGCNMGCFYQSASQCASCCALGL</sequence>
<reference evidence="2" key="1">
    <citation type="submission" date="2020-09" db="EMBL/GenBank/DDBJ databases">
        <authorList>
            <person name="Kikuchi T."/>
        </authorList>
    </citation>
    <scope>NUCLEOTIDE SEQUENCE</scope>
    <source>
        <strain evidence="2">SH1</strain>
    </source>
</reference>
<feature type="chain" id="PRO_5036220998" evidence="1">
    <location>
        <begin position="28"/>
        <end position="84"/>
    </location>
</feature>
<proteinExistence type="predicted"/>
<organism evidence="2 3">
    <name type="scientific">Bursaphelenchus okinawaensis</name>
    <dbReference type="NCBI Taxonomy" id="465554"/>
    <lineage>
        <taxon>Eukaryota</taxon>
        <taxon>Metazoa</taxon>
        <taxon>Ecdysozoa</taxon>
        <taxon>Nematoda</taxon>
        <taxon>Chromadorea</taxon>
        <taxon>Rhabditida</taxon>
        <taxon>Tylenchina</taxon>
        <taxon>Tylenchomorpha</taxon>
        <taxon>Aphelenchoidea</taxon>
        <taxon>Aphelenchoididae</taxon>
        <taxon>Bursaphelenchus</taxon>
    </lineage>
</organism>
<dbReference type="OrthoDB" id="5873133at2759"/>
<keyword evidence="1" id="KW-0732">Signal</keyword>
<dbReference type="EMBL" id="CAJFDH010000003">
    <property type="protein sequence ID" value="CAD5213463.1"/>
    <property type="molecule type" value="Genomic_DNA"/>
</dbReference>
<evidence type="ECO:0000256" key="1">
    <source>
        <dbReference type="SAM" id="SignalP"/>
    </source>
</evidence>
<comment type="caution">
    <text evidence="2">The sequence shown here is derived from an EMBL/GenBank/DDBJ whole genome shotgun (WGS) entry which is preliminary data.</text>
</comment>
<accession>A0A811KCH1</accession>
<gene>
    <name evidence="2" type="ORF">BOKJ2_LOCUS5105</name>
</gene>
<feature type="signal peptide" evidence="1">
    <location>
        <begin position="1"/>
        <end position="27"/>
    </location>
</feature>
<dbReference type="Proteomes" id="UP000783686">
    <property type="component" value="Unassembled WGS sequence"/>
</dbReference>
<name>A0A811KCH1_9BILA</name>
<evidence type="ECO:0000313" key="2">
    <source>
        <dbReference type="EMBL" id="CAD5213463.1"/>
    </source>
</evidence>
<dbReference type="Proteomes" id="UP000614601">
    <property type="component" value="Unassembled WGS sequence"/>
</dbReference>
<evidence type="ECO:0000313" key="3">
    <source>
        <dbReference type="Proteomes" id="UP000614601"/>
    </source>
</evidence>
<dbReference type="EMBL" id="CAJFCW020000003">
    <property type="protein sequence ID" value="CAG9100918.1"/>
    <property type="molecule type" value="Genomic_DNA"/>
</dbReference>
<dbReference type="AlphaFoldDB" id="A0A811KCH1"/>